<dbReference type="InterPro" id="IPR011990">
    <property type="entry name" value="TPR-like_helical_dom_sf"/>
</dbReference>
<organism evidence="6 7">
    <name type="scientific">Geitlerinema calcuttense NRMC-F 0142</name>
    <dbReference type="NCBI Taxonomy" id="2922238"/>
    <lineage>
        <taxon>Bacteria</taxon>
        <taxon>Bacillati</taxon>
        <taxon>Cyanobacteriota</taxon>
        <taxon>Cyanophyceae</taxon>
        <taxon>Geitlerinematales</taxon>
        <taxon>Geitlerinemataceae</taxon>
        <taxon>Geitlerinema</taxon>
    </lineage>
</organism>
<keyword evidence="4" id="KW-0802">TPR repeat</keyword>
<dbReference type="RefSeq" id="WP_286004164.1">
    <property type="nucleotide sequence ID" value="NZ_JASVEJ010000009.1"/>
</dbReference>
<evidence type="ECO:0000256" key="3">
    <source>
        <dbReference type="ARBA" id="ARBA00023180"/>
    </source>
</evidence>
<sequence length="546" mass="62300">MSVFPLGTDEVIGTLTAEYQAQKELQQQIHDLLQANQLTPSAENYYNLGVYLAQHQQWEGAIALFLHAVSLNPTGVDAYYNLGAVLQAQQQYKSAIAFYYKGLSIEVDSQYYYHLAGCLLQLAQVEKNDQYIPVAIAYLLQRLRLQPDCQSTYYTLGSILEQQGNAYTASQCDKFQLPTELIHRFYQLNPQRWQLLLPAQSHPDVRYCKLHEAAVLPLKPPKTLEAQIHPELNRHKDFYSSPTLVAEVQEGAVWCHSQADVVLTRDRQIVTMVSHANATILDIDRYLPPVSQTVETVALLSVLSGQAFYHWMFELLPKVGLIHLAGIDLNSIDKFIVNEYQSPFQKETLQHLGISSERIIMSSQPIHIQANLIIVPYFELLSSWSCQFLRQEFLSQSTFKTPKPEFLYISRKNANYRHLLNEAEISDSLSQLGFTVVTLESYSFMEQVAFVANAKVIVSLHGAGLSHLVFCQPNTKIIEIFPPNYVTRYYWNLSNLVGLDYYYFMGEPNSDINLETIENINYHYITESFQVSLPKLLATLKFAEAI</sequence>
<evidence type="ECO:0000313" key="6">
    <source>
        <dbReference type="EMBL" id="MDL5056305.1"/>
    </source>
</evidence>
<dbReference type="Pfam" id="PF13414">
    <property type="entry name" value="TPR_11"/>
    <property type="match status" value="1"/>
</dbReference>
<evidence type="ECO:0000313" key="7">
    <source>
        <dbReference type="Proteomes" id="UP001230986"/>
    </source>
</evidence>
<feature type="repeat" description="TPR" evidence="4">
    <location>
        <begin position="76"/>
        <end position="109"/>
    </location>
</feature>
<feature type="domain" description="Glycosyltransferase 61 catalytic" evidence="5">
    <location>
        <begin position="308"/>
        <end position="478"/>
    </location>
</feature>
<dbReference type="InterPro" id="IPR007657">
    <property type="entry name" value="Glycosyltransferase_61"/>
</dbReference>
<proteinExistence type="predicted"/>
<dbReference type="SUPFAM" id="SSF48452">
    <property type="entry name" value="TPR-like"/>
    <property type="match status" value="1"/>
</dbReference>
<keyword evidence="2" id="KW-0808">Transferase</keyword>
<dbReference type="Proteomes" id="UP001230986">
    <property type="component" value="Unassembled WGS sequence"/>
</dbReference>
<evidence type="ECO:0000259" key="5">
    <source>
        <dbReference type="Pfam" id="PF04577"/>
    </source>
</evidence>
<dbReference type="SMART" id="SM00028">
    <property type="entry name" value="TPR"/>
    <property type="match status" value="2"/>
</dbReference>
<evidence type="ECO:0000256" key="4">
    <source>
        <dbReference type="PROSITE-ProRule" id="PRU00339"/>
    </source>
</evidence>
<protein>
    <submittedName>
        <fullName evidence="6">Glycosyltransferase 61 family protein</fullName>
    </submittedName>
</protein>
<feature type="repeat" description="TPR" evidence="4">
    <location>
        <begin position="42"/>
        <end position="75"/>
    </location>
</feature>
<reference evidence="6 7" key="1">
    <citation type="submission" date="2023-06" db="EMBL/GenBank/DDBJ databases">
        <title>Whole genome sequence of Oscillatoria calcuttensis NRMC-F 0142.</title>
        <authorList>
            <person name="Shakena Fathima T."/>
            <person name="Muralitharan G."/>
            <person name="Thajuddin N."/>
        </authorList>
    </citation>
    <scope>NUCLEOTIDE SEQUENCE [LARGE SCALE GENOMIC DNA]</scope>
    <source>
        <strain evidence="6 7">NRMC-F 0142</strain>
    </source>
</reference>
<dbReference type="PROSITE" id="PS50005">
    <property type="entry name" value="TPR"/>
    <property type="match status" value="2"/>
</dbReference>
<dbReference type="InterPro" id="IPR019734">
    <property type="entry name" value="TPR_rpt"/>
</dbReference>
<accession>A0ABT7LW97</accession>
<keyword evidence="7" id="KW-1185">Reference proteome</keyword>
<evidence type="ECO:0000256" key="2">
    <source>
        <dbReference type="ARBA" id="ARBA00022679"/>
    </source>
</evidence>
<name>A0ABT7LW97_9CYAN</name>
<gene>
    <name evidence="6" type="ORF">QQ055_02300</name>
</gene>
<dbReference type="PANTHER" id="PTHR20961">
    <property type="entry name" value="GLYCOSYLTRANSFERASE"/>
    <property type="match status" value="1"/>
</dbReference>
<keyword evidence="1" id="KW-0328">Glycosyltransferase</keyword>
<dbReference type="Pfam" id="PF04577">
    <property type="entry name" value="Glyco_transf_61"/>
    <property type="match status" value="1"/>
</dbReference>
<dbReference type="InterPro" id="IPR049625">
    <property type="entry name" value="Glyco_transf_61_cat"/>
</dbReference>
<comment type="caution">
    <text evidence="6">The sequence shown here is derived from an EMBL/GenBank/DDBJ whole genome shotgun (WGS) entry which is preliminary data.</text>
</comment>
<dbReference type="Gene3D" id="1.25.40.10">
    <property type="entry name" value="Tetratricopeptide repeat domain"/>
    <property type="match status" value="1"/>
</dbReference>
<keyword evidence="3" id="KW-0325">Glycoprotein</keyword>
<evidence type="ECO:0000256" key="1">
    <source>
        <dbReference type="ARBA" id="ARBA00022676"/>
    </source>
</evidence>
<dbReference type="EMBL" id="JASVEJ010000009">
    <property type="protein sequence ID" value="MDL5056305.1"/>
    <property type="molecule type" value="Genomic_DNA"/>
</dbReference>